<accession>A0ABM4X713</accession>
<evidence type="ECO:0000313" key="6">
    <source>
        <dbReference type="Proteomes" id="UP001652660"/>
    </source>
</evidence>
<comment type="similarity">
    <text evidence="1">Belongs to the plant acyltransferase family.</text>
</comment>
<comment type="subunit">
    <text evidence="2">Monomer.</text>
</comment>
<name>A0ABM4X713_COFAR</name>
<dbReference type="PANTHER" id="PTHR31623">
    <property type="entry name" value="F21J9.9"/>
    <property type="match status" value="1"/>
</dbReference>
<dbReference type="RefSeq" id="XP_071939827.1">
    <property type="nucleotide sequence ID" value="XM_072083726.1"/>
</dbReference>
<dbReference type="Pfam" id="PF02458">
    <property type="entry name" value="Transferase"/>
    <property type="match status" value="1"/>
</dbReference>
<keyword evidence="4" id="KW-0808">Transferase</keyword>
<evidence type="ECO:0000256" key="4">
    <source>
        <dbReference type="ARBA" id="ARBA00022679"/>
    </source>
</evidence>
<dbReference type="GeneID" id="140038387"/>
<proteinExistence type="inferred from homology"/>
<dbReference type="InterPro" id="IPR023213">
    <property type="entry name" value="CAT-like_dom_sf"/>
</dbReference>
<keyword evidence="6" id="KW-1185">Reference proteome</keyword>
<dbReference type="Proteomes" id="UP001652660">
    <property type="component" value="Chromosome 3e"/>
</dbReference>
<evidence type="ECO:0000256" key="1">
    <source>
        <dbReference type="ARBA" id="ARBA00009861"/>
    </source>
</evidence>
<dbReference type="Gene3D" id="3.30.559.10">
    <property type="entry name" value="Chloramphenicol acetyltransferase-like domain"/>
    <property type="match status" value="2"/>
</dbReference>
<keyword evidence="3" id="KW-0017">Alkaloid metabolism</keyword>
<reference evidence="7" key="1">
    <citation type="submission" date="2025-08" db="UniProtKB">
        <authorList>
            <consortium name="RefSeq"/>
        </authorList>
    </citation>
    <scope>IDENTIFICATION</scope>
    <source>
        <tissue evidence="7">Leaves</tissue>
    </source>
</reference>
<evidence type="ECO:0000256" key="2">
    <source>
        <dbReference type="ARBA" id="ARBA00011245"/>
    </source>
</evidence>
<evidence type="ECO:0000313" key="7">
    <source>
        <dbReference type="RefSeq" id="XP_071939827.1"/>
    </source>
</evidence>
<dbReference type="PANTHER" id="PTHR31623:SF110">
    <property type="entry name" value="VINORINE SYNTHASE-LIKE"/>
    <property type="match status" value="1"/>
</dbReference>
<evidence type="ECO:0000256" key="5">
    <source>
        <dbReference type="ARBA" id="ARBA00023315"/>
    </source>
</evidence>
<keyword evidence="5" id="KW-0012">Acyltransferase</keyword>
<evidence type="ECO:0000256" key="3">
    <source>
        <dbReference type="ARBA" id="ARBA00022589"/>
    </source>
</evidence>
<organism evidence="6 7">
    <name type="scientific">Coffea arabica</name>
    <name type="common">Arabian coffee</name>
    <dbReference type="NCBI Taxonomy" id="13443"/>
    <lineage>
        <taxon>Eukaryota</taxon>
        <taxon>Viridiplantae</taxon>
        <taxon>Streptophyta</taxon>
        <taxon>Embryophyta</taxon>
        <taxon>Tracheophyta</taxon>
        <taxon>Spermatophyta</taxon>
        <taxon>Magnoliopsida</taxon>
        <taxon>eudicotyledons</taxon>
        <taxon>Gunneridae</taxon>
        <taxon>Pentapetalae</taxon>
        <taxon>asterids</taxon>
        <taxon>lamiids</taxon>
        <taxon>Gentianales</taxon>
        <taxon>Rubiaceae</taxon>
        <taxon>Ixoroideae</taxon>
        <taxon>Gardenieae complex</taxon>
        <taxon>Bertiereae - Coffeeae clade</taxon>
        <taxon>Coffeeae</taxon>
        <taxon>Coffea</taxon>
    </lineage>
</organism>
<gene>
    <name evidence="7" type="primary">LOC140038387</name>
</gene>
<protein>
    <submittedName>
        <fullName evidence="7">Limonoid 1-O-acetyltransferse-like</fullName>
    </submittedName>
</protein>
<sequence>MEVEIISQEIIKPSLPTPDHLKIFKRSFIDQITGGYLVRFISFYRRKESKLKINEVTNQLKTSLSQTLTRYYPLAGIYKDDSTIECNDKGALFVTAHVHCNMNELINQPKFQQFHKLGTSSRFHGDGSFQVSVQFNTFSCGGVAIFMCFYHMIMDITTISVFLKCWAAMASGSQDHESAFYYPEYKSAVLFPVKDSVPFGFSVIIKSLSLNEGRSTRKRFVFSSAAISDHLKVKGFSDPVPDPTSVEVVSSFIWKHAMAAAKAVQGVQEPSVLVHAADMRRRMVPPLPEYSAGNIISMIIAEYDGIDECEVKFGRLVELLRVAKEENKNEFVPKIQSSKGYDVMMKSLEEWGKKCSRKGLNTYQFTCWCKMGLNQVDFGWGKPVWTSLVGVTEVESMYKNFVVLLDGSDGGIEAWLILEQQEMAILESDQDFLAYASLNPGIIS</sequence>